<feature type="transmembrane region" description="Helical" evidence="6">
    <location>
        <begin position="49"/>
        <end position="69"/>
    </location>
</feature>
<dbReference type="EMBL" id="CP019312">
    <property type="protein sequence ID" value="APX10562.1"/>
    <property type="molecule type" value="Genomic_DNA"/>
</dbReference>
<dbReference type="AlphaFoldDB" id="A0A1P8MRB9"/>
<evidence type="ECO:0000256" key="2">
    <source>
        <dbReference type="ARBA" id="ARBA00022475"/>
    </source>
</evidence>
<dbReference type="KEGG" id="tom:BWR18_01760"/>
<accession>A0A1P8MRB9</accession>
<keyword evidence="8" id="KW-1185">Reference proteome</keyword>
<dbReference type="STRING" id="299262.BWR18_01760"/>
<comment type="subcellular location">
    <subcellularLocation>
        <location evidence="1">Cell membrane</location>
        <topology evidence="1">Multi-pass membrane protein</topology>
    </subcellularLocation>
</comment>
<evidence type="ECO:0000313" key="7">
    <source>
        <dbReference type="EMBL" id="APX10562.1"/>
    </source>
</evidence>
<sequence>MDPYTPFCGTPPIPTELLTRWTFDPVLIAGLLVALGAGLAWAPDRRRFATAWALVAFLFVSPLCAASMALFSARVAQHILLTLVAAPLLAAALPKTRVSPVGAAAAFAGLFWMWHAPGPYQATLESDLVYWSMHISLFAAATLMFATMRAAPEKAVLAAALTGAQLTVFAALLTLSPSPWHGWHALTTVPYGLSALADQQLAGALMWVAGGGLFMAMIAHLTWRFLRETSAGHR</sequence>
<gene>
    <name evidence="7" type="ORF">BWR18_01760</name>
</gene>
<evidence type="ECO:0000256" key="5">
    <source>
        <dbReference type="ARBA" id="ARBA00023136"/>
    </source>
</evidence>
<keyword evidence="5 6" id="KW-0472">Membrane</keyword>
<name>A0A1P8MRB9_9RHOB</name>
<reference evidence="7 8" key="1">
    <citation type="submission" date="2017-01" db="EMBL/GenBank/DDBJ databases">
        <title>Complete genome of Tateyamaria omphalii DOK1-4 isolated from seawater in Dokdo.</title>
        <authorList>
            <person name="Kim J.H."/>
            <person name="Chi W.-J."/>
        </authorList>
    </citation>
    <scope>NUCLEOTIDE SEQUENCE [LARGE SCALE GENOMIC DNA]</scope>
    <source>
        <strain evidence="7 8">DOK1-4</strain>
    </source>
</reference>
<feature type="transmembrane region" description="Helical" evidence="6">
    <location>
        <begin position="100"/>
        <end position="116"/>
    </location>
</feature>
<dbReference type="OrthoDB" id="259025at2"/>
<dbReference type="RefSeq" id="WP_076626429.1">
    <property type="nucleotide sequence ID" value="NZ_CP019312.1"/>
</dbReference>
<keyword evidence="2" id="KW-1003">Cell membrane</keyword>
<feature type="transmembrane region" description="Helical" evidence="6">
    <location>
        <begin position="21"/>
        <end position="42"/>
    </location>
</feature>
<dbReference type="InterPro" id="IPR019108">
    <property type="entry name" value="Caa3_assmbl_CtaG-rel"/>
</dbReference>
<protein>
    <recommendedName>
        <fullName evidence="9">CAAX protease</fullName>
    </recommendedName>
</protein>
<evidence type="ECO:0000256" key="4">
    <source>
        <dbReference type="ARBA" id="ARBA00022989"/>
    </source>
</evidence>
<dbReference type="Proteomes" id="UP000186336">
    <property type="component" value="Chromosome"/>
</dbReference>
<evidence type="ECO:0000256" key="3">
    <source>
        <dbReference type="ARBA" id="ARBA00022692"/>
    </source>
</evidence>
<evidence type="ECO:0000256" key="6">
    <source>
        <dbReference type="SAM" id="Phobius"/>
    </source>
</evidence>
<evidence type="ECO:0000313" key="8">
    <source>
        <dbReference type="Proteomes" id="UP000186336"/>
    </source>
</evidence>
<keyword evidence="3 6" id="KW-0812">Transmembrane</keyword>
<evidence type="ECO:0000256" key="1">
    <source>
        <dbReference type="ARBA" id="ARBA00004651"/>
    </source>
</evidence>
<proteinExistence type="predicted"/>
<keyword evidence="4 6" id="KW-1133">Transmembrane helix</keyword>
<feature type="transmembrane region" description="Helical" evidence="6">
    <location>
        <begin position="128"/>
        <end position="148"/>
    </location>
</feature>
<dbReference type="Pfam" id="PF09678">
    <property type="entry name" value="Caa3_CtaG"/>
    <property type="match status" value="2"/>
</dbReference>
<feature type="transmembrane region" description="Helical" evidence="6">
    <location>
        <begin position="155"/>
        <end position="175"/>
    </location>
</feature>
<feature type="transmembrane region" description="Helical" evidence="6">
    <location>
        <begin position="75"/>
        <end position="93"/>
    </location>
</feature>
<dbReference type="GO" id="GO:0005886">
    <property type="term" value="C:plasma membrane"/>
    <property type="evidence" value="ECO:0007669"/>
    <property type="project" value="UniProtKB-SubCell"/>
</dbReference>
<evidence type="ECO:0008006" key="9">
    <source>
        <dbReference type="Google" id="ProtNLM"/>
    </source>
</evidence>
<organism evidence="7 8">
    <name type="scientific">Tateyamaria omphalii</name>
    <dbReference type="NCBI Taxonomy" id="299262"/>
    <lineage>
        <taxon>Bacteria</taxon>
        <taxon>Pseudomonadati</taxon>
        <taxon>Pseudomonadota</taxon>
        <taxon>Alphaproteobacteria</taxon>
        <taxon>Rhodobacterales</taxon>
        <taxon>Roseobacteraceae</taxon>
        <taxon>Tateyamaria</taxon>
    </lineage>
</organism>
<feature type="transmembrane region" description="Helical" evidence="6">
    <location>
        <begin position="204"/>
        <end position="226"/>
    </location>
</feature>